<dbReference type="PANTHER" id="PTHR43433:SF5">
    <property type="entry name" value="AB HYDROLASE-1 DOMAIN-CONTAINING PROTEIN"/>
    <property type="match status" value="1"/>
</dbReference>
<dbReference type="Gene3D" id="3.40.50.1820">
    <property type="entry name" value="alpha/beta hydrolase"/>
    <property type="match status" value="1"/>
</dbReference>
<dbReference type="EMBL" id="FJOG01000015">
    <property type="protein sequence ID" value="CZR60165.1"/>
    <property type="molecule type" value="Genomic_DNA"/>
</dbReference>
<dbReference type="InterPro" id="IPR029058">
    <property type="entry name" value="AB_hydrolase_fold"/>
</dbReference>
<evidence type="ECO:0000313" key="2">
    <source>
        <dbReference type="EMBL" id="CZR60165.1"/>
    </source>
</evidence>
<protein>
    <recommendedName>
        <fullName evidence="1">AB hydrolase-1 domain-containing protein</fullName>
    </recommendedName>
</protein>
<keyword evidence="3" id="KW-1185">Reference proteome</keyword>
<evidence type="ECO:0000313" key="3">
    <source>
        <dbReference type="Proteomes" id="UP000184330"/>
    </source>
</evidence>
<dbReference type="Pfam" id="PF00561">
    <property type="entry name" value="Abhydrolase_1"/>
    <property type="match status" value="1"/>
</dbReference>
<dbReference type="InterPro" id="IPR000073">
    <property type="entry name" value="AB_hydrolase_1"/>
</dbReference>
<evidence type="ECO:0000259" key="1">
    <source>
        <dbReference type="Pfam" id="PF00561"/>
    </source>
</evidence>
<dbReference type="PANTHER" id="PTHR43433">
    <property type="entry name" value="HYDROLASE, ALPHA/BETA FOLD FAMILY PROTEIN"/>
    <property type="match status" value="1"/>
</dbReference>
<reference evidence="2 3" key="1">
    <citation type="submission" date="2016-03" db="EMBL/GenBank/DDBJ databases">
        <authorList>
            <person name="Ploux O."/>
        </authorList>
    </citation>
    <scope>NUCLEOTIDE SEQUENCE [LARGE SCALE GENOMIC DNA]</scope>
    <source>
        <strain evidence="2 3">UAMH 11012</strain>
    </source>
</reference>
<dbReference type="SUPFAM" id="SSF53474">
    <property type="entry name" value="alpha/beta-Hydrolases"/>
    <property type="match status" value="1"/>
</dbReference>
<dbReference type="OrthoDB" id="408373at2759"/>
<dbReference type="AlphaFoldDB" id="A0A1L7X578"/>
<dbReference type="GO" id="GO:0004806">
    <property type="term" value="F:triacylglycerol lipase activity"/>
    <property type="evidence" value="ECO:0007669"/>
    <property type="project" value="TreeGrafter"/>
</dbReference>
<dbReference type="InterPro" id="IPR050471">
    <property type="entry name" value="AB_hydrolase"/>
</dbReference>
<accession>A0A1L7X578</accession>
<gene>
    <name evidence="2" type="ORF">PAC_10061</name>
</gene>
<sequence>MDFNSTHAKIENEGCHLHYYYQGTGPLITFIPGGNGHGRQYNAIMALMSESFTCVTFDRRQMSGSQVEKAKPLSHPQQARDVAAVIKAMGFSKSIIFGSSLGGVIAFQFGIDFPDIVDRLISHEAPTASLIPGSTELYDKLYLCEALYRKVGIEAAQTEFRKMFVGYDDVGVPPTARPEPENEANFWENEFWTASIYTPDLRKLAKSGMSVAVMAGERSQDAWFSLATIEQADWLGCERVVVPGHHQGFEAETEAFLPHLLSLLDRMEAQK</sequence>
<name>A0A1L7X578_9HELO</name>
<proteinExistence type="predicted"/>
<dbReference type="Proteomes" id="UP000184330">
    <property type="component" value="Unassembled WGS sequence"/>
</dbReference>
<organism evidence="2 3">
    <name type="scientific">Phialocephala subalpina</name>
    <dbReference type="NCBI Taxonomy" id="576137"/>
    <lineage>
        <taxon>Eukaryota</taxon>
        <taxon>Fungi</taxon>
        <taxon>Dikarya</taxon>
        <taxon>Ascomycota</taxon>
        <taxon>Pezizomycotina</taxon>
        <taxon>Leotiomycetes</taxon>
        <taxon>Helotiales</taxon>
        <taxon>Mollisiaceae</taxon>
        <taxon>Phialocephala</taxon>
        <taxon>Phialocephala fortinii species complex</taxon>
    </lineage>
</organism>
<feature type="domain" description="AB hydrolase-1" evidence="1">
    <location>
        <begin position="26"/>
        <end position="128"/>
    </location>
</feature>
<dbReference type="STRING" id="576137.A0A1L7X578"/>
<dbReference type="GO" id="GO:0046503">
    <property type="term" value="P:glycerolipid catabolic process"/>
    <property type="evidence" value="ECO:0007669"/>
    <property type="project" value="TreeGrafter"/>
</dbReference>